<dbReference type="AlphaFoldDB" id="A0A6J5UF64"/>
<dbReference type="Pfam" id="PF00646">
    <property type="entry name" value="F-box"/>
    <property type="match status" value="1"/>
</dbReference>
<organism evidence="2 3">
    <name type="scientific">Prunus armeniaca</name>
    <name type="common">Apricot</name>
    <name type="synonym">Armeniaca vulgaris</name>
    <dbReference type="NCBI Taxonomy" id="36596"/>
    <lineage>
        <taxon>Eukaryota</taxon>
        <taxon>Viridiplantae</taxon>
        <taxon>Streptophyta</taxon>
        <taxon>Embryophyta</taxon>
        <taxon>Tracheophyta</taxon>
        <taxon>Spermatophyta</taxon>
        <taxon>Magnoliopsida</taxon>
        <taxon>eudicotyledons</taxon>
        <taxon>Gunneridae</taxon>
        <taxon>Pentapetalae</taxon>
        <taxon>rosids</taxon>
        <taxon>fabids</taxon>
        <taxon>Rosales</taxon>
        <taxon>Rosaceae</taxon>
        <taxon>Amygdaloideae</taxon>
        <taxon>Amygdaleae</taxon>
        <taxon>Prunus</taxon>
    </lineage>
</organism>
<dbReference type="EMBL" id="CAEKDK010000003">
    <property type="protein sequence ID" value="CAB4274297.1"/>
    <property type="molecule type" value="Genomic_DNA"/>
</dbReference>
<dbReference type="InterPro" id="IPR001810">
    <property type="entry name" value="F-box_dom"/>
</dbReference>
<evidence type="ECO:0000259" key="1">
    <source>
        <dbReference type="Pfam" id="PF00646"/>
    </source>
</evidence>
<accession>A0A6J5UF64</accession>
<name>A0A6J5UF64_PRUAR</name>
<feature type="domain" description="F-box" evidence="1">
    <location>
        <begin position="16"/>
        <end position="42"/>
    </location>
</feature>
<dbReference type="Proteomes" id="UP000507222">
    <property type="component" value="Unassembled WGS sequence"/>
</dbReference>
<dbReference type="PANTHER" id="PTHR34145">
    <property type="entry name" value="OS02G0105600 PROTEIN"/>
    <property type="match status" value="1"/>
</dbReference>
<dbReference type="PANTHER" id="PTHR34145:SF28">
    <property type="entry name" value="F-BOX DOMAIN-CONTAINING PROTEIN"/>
    <property type="match status" value="1"/>
</dbReference>
<evidence type="ECO:0000313" key="2">
    <source>
        <dbReference type="EMBL" id="CAB4274297.1"/>
    </source>
</evidence>
<dbReference type="InterPro" id="IPR053772">
    <property type="entry name" value="At1g61320/At1g61330-like"/>
</dbReference>
<reference evidence="2 3" key="1">
    <citation type="submission" date="2020-05" db="EMBL/GenBank/DDBJ databases">
        <authorList>
            <person name="Campoy J."/>
            <person name="Schneeberger K."/>
            <person name="Spophaly S."/>
        </authorList>
    </citation>
    <scope>NUCLEOTIDE SEQUENCE [LARGE SCALE GENOMIC DNA]</scope>
    <source>
        <strain evidence="2">PruArmRojPasFocal</strain>
    </source>
</reference>
<proteinExistence type="predicted"/>
<protein>
    <recommendedName>
        <fullName evidence="1">F-box domain-containing protein</fullName>
    </recommendedName>
</protein>
<dbReference type="InterPro" id="IPR036047">
    <property type="entry name" value="F-box-like_dom_sf"/>
</dbReference>
<evidence type="ECO:0000313" key="3">
    <source>
        <dbReference type="Proteomes" id="UP000507222"/>
    </source>
</evidence>
<sequence>MGDAGTDSVIFQMKYRHILSFLPMKSIAQVSATSKRWRCLWACFPILDFSEKGIIHQRLLVQFRKVKTHAAVNFLSALSQVQNLSVSFHILEILSKIYFEGGLPYSFMNLKTLEVVTSLNKSDVPGIACLFKSSPVVQTLNMAISSIHTLANDRWNNILLDRAGCSEQQFWQSQAQTLSPFLCHLKLVNLRVADPMHVVDVARFLLKHGKELQETVIRVNKAYTVPGNKISIIEELPRESDVKLSCLIN</sequence>
<gene>
    <name evidence="2" type="ORF">CURHAP_LOCUS22745</name>
</gene>
<dbReference type="SUPFAM" id="SSF81383">
    <property type="entry name" value="F-box domain"/>
    <property type="match status" value="1"/>
</dbReference>